<feature type="transmembrane region" description="Helical" evidence="9">
    <location>
        <begin position="283"/>
        <end position="303"/>
    </location>
</feature>
<evidence type="ECO:0000256" key="5">
    <source>
        <dbReference type="ARBA" id="ARBA00022842"/>
    </source>
</evidence>
<evidence type="ECO:0000313" key="11">
    <source>
        <dbReference type="EMBL" id="AVM01243.1"/>
    </source>
</evidence>
<feature type="transmembrane region" description="Helical" evidence="9">
    <location>
        <begin position="359"/>
        <end position="379"/>
    </location>
</feature>
<dbReference type="InterPro" id="IPR038076">
    <property type="entry name" value="MgtE_N_sf"/>
</dbReference>
<organism evidence="11 12">
    <name type="scientific">Gordonia iterans</name>
    <dbReference type="NCBI Taxonomy" id="1004901"/>
    <lineage>
        <taxon>Bacteria</taxon>
        <taxon>Bacillati</taxon>
        <taxon>Actinomycetota</taxon>
        <taxon>Actinomycetes</taxon>
        <taxon>Mycobacteriales</taxon>
        <taxon>Gordoniaceae</taxon>
        <taxon>Gordonia</taxon>
    </lineage>
</organism>
<dbReference type="GO" id="GO:0015095">
    <property type="term" value="F:magnesium ion transmembrane transporter activity"/>
    <property type="evidence" value="ECO:0007669"/>
    <property type="project" value="UniProtKB-UniRule"/>
</dbReference>
<keyword evidence="6 9" id="KW-1133">Transmembrane helix</keyword>
<dbReference type="GO" id="GO:0046872">
    <property type="term" value="F:metal ion binding"/>
    <property type="evidence" value="ECO:0007669"/>
    <property type="project" value="UniProtKB-KW"/>
</dbReference>
<reference evidence="11 12" key="1">
    <citation type="submission" date="2018-03" db="EMBL/GenBank/DDBJ databases">
        <title>Characteristics and genome of n-alkane degrading marine bacteria Gordonia iterans isolated from crude oil contaminated in Tae-an, South Korea.</title>
        <authorList>
            <person name="Lee S.-S."/>
            <person name="Kim H."/>
        </authorList>
    </citation>
    <scope>NUCLEOTIDE SEQUENCE [LARGE SCALE GENOMIC DNA]</scope>
    <source>
        <strain evidence="11 12">Co17</strain>
    </source>
</reference>
<dbReference type="KEGG" id="git:C6V83_14295"/>
<evidence type="ECO:0000256" key="7">
    <source>
        <dbReference type="ARBA" id="ARBA00023136"/>
    </source>
</evidence>
<dbReference type="SUPFAM" id="SSF158791">
    <property type="entry name" value="MgtE N-terminal domain-like"/>
    <property type="match status" value="1"/>
</dbReference>
<dbReference type="SUPFAM" id="SSF161093">
    <property type="entry name" value="MgtE membrane domain-like"/>
    <property type="match status" value="1"/>
</dbReference>
<comment type="subcellular location">
    <subcellularLocation>
        <location evidence="9">Cell membrane</location>
        <topology evidence="9">Multi-pass membrane protein</topology>
    </subcellularLocation>
    <subcellularLocation>
        <location evidence="1">Membrane</location>
        <topology evidence="1">Multi-pass membrane protein</topology>
    </subcellularLocation>
</comment>
<proteinExistence type="inferred from homology"/>
<dbReference type="EMBL" id="CP027433">
    <property type="protein sequence ID" value="AVM01243.1"/>
    <property type="molecule type" value="Genomic_DNA"/>
</dbReference>
<dbReference type="PANTHER" id="PTHR43773:SF1">
    <property type="entry name" value="MAGNESIUM TRANSPORTER MGTE"/>
    <property type="match status" value="1"/>
</dbReference>
<keyword evidence="12" id="KW-1185">Reference proteome</keyword>
<evidence type="ECO:0000256" key="6">
    <source>
        <dbReference type="ARBA" id="ARBA00022989"/>
    </source>
</evidence>
<dbReference type="SMART" id="SM00924">
    <property type="entry name" value="MgtE_N"/>
    <property type="match status" value="1"/>
</dbReference>
<accession>A0A2S0KHV3</accession>
<keyword evidence="9" id="KW-1003">Cell membrane</keyword>
<sequence>MSAATTLRSLDNALRERDLGAASSILTPLAPQEAAALLEQLSPRRRTIGFRLLHKDAALEVFDAFDADTQAEVIHELGTAEVAVAFDKLEPEDRAELLDELPSSIAKELVRNLSRTERELTAVVLGFPRGSVGRRMSPEFIHAFSDDPASVVLERVKARGHQVQSIYIVPVLDRSRRLVGVVSLRDLLLADPDQPIGDFAKTPIYAHAYDDAEATADRCVDRGISAMPVVDGEDRLVGVLTLDDAIEIVDAARDEDEARAGAREPLRESYLYASVFAITRSRVVWLFVLAVSAILTVNVLEIFEGTLEQKVALALFIPLLTGIGGNTGSQAATTVTRALATGEVAPRDAARVAGKEIRVGLTMGAALGVVGFGVASAVYGLDIGTVIGLTIISVCTMAATVGGLMPLVAKTIRVDPAVFSTPFISTFCDATGLIIYFMIAKAVLGI</sequence>
<keyword evidence="4 9" id="KW-0812">Transmembrane</keyword>
<evidence type="ECO:0000256" key="1">
    <source>
        <dbReference type="ARBA" id="ARBA00004141"/>
    </source>
</evidence>
<comment type="function">
    <text evidence="9">Acts as a magnesium transporter.</text>
</comment>
<evidence type="ECO:0000256" key="4">
    <source>
        <dbReference type="ARBA" id="ARBA00022692"/>
    </source>
</evidence>
<dbReference type="SMART" id="SM00116">
    <property type="entry name" value="CBS"/>
    <property type="match status" value="2"/>
</dbReference>
<dbReference type="PANTHER" id="PTHR43773">
    <property type="entry name" value="MAGNESIUM TRANSPORTER MGTE"/>
    <property type="match status" value="1"/>
</dbReference>
<evidence type="ECO:0000256" key="9">
    <source>
        <dbReference type="RuleBase" id="RU362011"/>
    </source>
</evidence>
<dbReference type="PROSITE" id="PS51371">
    <property type="entry name" value="CBS"/>
    <property type="match status" value="2"/>
</dbReference>
<keyword evidence="3 9" id="KW-0813">Transport</keyword>
<dbReference type="InterPro" id="IPR046342">
    <property type="entry name" value="CBS_dom_sf"/>
</dbReference>
<evidence type="ECO:0000313" key="12">
    <source>
        <dbReference type="Proteomes" id="UP000239814"/>
    </source>
</evidence>
<dbReference type="SUPFAM" id="SSF54631">
    <property type="entry name" value="CBS-domain pair"/>
    <property type="match status" value="1"/>
</dbReference>
<name>A0A2S0KHV3_9ACTN</name>
<evidence type="ECO:0000256" key="8">
    <source>
        <dbReference type="PROSITE-ProRule" id="PRU00703"/>
    </source>
</evidence>
<dbReference type="InterPro" id="IPR036739">
    <property type="entry name" value="SLC41_membr_dom_sf"/>
</dbReference>
<dbReference type="GO" id="GO:0005886">
    <property type="term" value="C:plasma membrane"/>
    <property type="evidence" value="ECO:0007669"/>
    <property type="project" value="UniProtKB-SubCell"/>
</dbReference>
<keyword evidence="8" id="KW-0129">CBS domain</keyword>
<dbReference type="OrthoDB" id="9790355at2"/>
<comment type="subunit">
    <text evidence="9">Homodimer.</text>
</comment>
<dbReference type="InterPro" id="IPR006667">
    <property type="entry name" value="SLC41_membr_dom"/>
</dbReference>
<feature type="transmembrane region" description="Helical" evidence="9">
    <location>
        <begin position="385"/>
        <end position="405"/>
    </location>
</feature>
<dbReference type="NCBIfam" id="TIGR00400">
    <property type="entry name" value="mgtE"/>
    <property type="match status" value="1"/>
</dbReference>
<dbReference type="RefSeq" id="WP_105942953.1">
    <property type="nucleotide sequence ID" value="NZ_CP027433.1"/>
</dbReference>
<feature type="transmembrane region" description="Helical" evidence="9">
    <location>
        <begin position="417"/>
        <end position="439"/>
    </location>
</feature>
<dbReference type="InterPro" id="IPR006669">
    <property type="entry name" value="MgtE_transporter"/>
</dbReference>
<dbReference type="Pfam" id="PF03448">
    <property type="entry name" value="MgtE_N"/>
    <property type="match status" value="1"/>
</dbReference>
<dbReference type="Gene3D" id="1.25.60.10">
    <property type="entry name" value="MgtE N-terminal domain-like"/>
    <property type="match status" value="1"/>
</dbReference>
<dbReference type="Gene3D" id="3.10.580.10">
    <property type="entry name" value="CBS-domain"/>
    <property type="match status" value="1"/>
</dbReference>
<keyword evidence="5 9" id="KW-0460">Magnesium</keyword>
<comment type="similarity">
    <text evidence="2 9">Belongs to the SLC41A transporter family.</text>
</comment>
<dbReference type="Proteomes" id="UP000239814">
    <property type="component" value="Chromosome"/>
</dbReference>
<protein>
    <recommendedName>
        <fullName evidence="9">Magnesium transporter MgtE</fullName>
    </recommendedName>
</protein>
<dbReference type="Gene3D" id="1.10.357.20">
    <property type="entry name" value="SLC41 divalent cation transporters, integral membrane domain"/>
    <property type="match status" value="1"/>
</dbReference>
<evidence type="ECO:0000256" key="2">
    <source>
        <dbReference type="ARBA" id="ARBA00009749"/>
    </source>
</evidence>
<keyword evidence="9" id="KW-0479">Metal-binding</keyword>
<keyword evidence="7 9" id="KW-0472">Membrane</keyword>
<comment type="caution">
    <text evidence="9">Lacks conserved residue(s) required for the propagation of feature annotation.</text>
</comment>
<dbReference type="InterPro" id="IPR000644">
    <property type="entry name" value="CBS_dom"/>
</dbReference>
<evidence type="ECO:0000256" key="3">
    <source>
        <dbReference type="ARBA" id="ARBA00022448"/>
    </source>
</evidence>
<dbReference type="Pfam" id="PF01769">
    <property type="entry name" value="MgtE"/>
    <property type="match status" value="1"/>
</dbReference>
<dbReference type="AlphaFoldDB" id="A0A2S0KHV3"/>
<evidence type="ECO:0000259" key="10">
    <source>
        <dbReference type="PROSITE" id="PS51371"/>
    </source>
</evidence>
<dbReference type="Pfam" id="PF00571">
    <property type="entry name" value="CBS"/>
    <property type="match status" value="2"/>
</dbReference>
<gene>
    <name evidence="11" type="primary">mgtE</name>
    <name evidence="11" type="ORF">C6V83_14295</name>
</gene>
<dbReference type="CDD" id="cd04606">
    <property type="entry name" value="CBS_pair_Mg_transporter"/>
    <property type="match status" value="1"/>
</dbReference>
<feature type="domain" description="CBS" evidence="10">
    <location>
        <begin position="201"/>
        <end position="255"/>
    </location>
</feature>
<feature type="domain" description="CBS" evidence="10">
    <location>
        <begin position="136"/>
        <end position="199"/>
    </location>
</feature>
<dbReference type="InterPro" id="IPR006668">
    <property type="entry name" value="Mg_transptr_MgtE_intracell_dom"/>
</dbReference>